<evidence type="ECO:0000256" key="1">
    <source>
        <dbReference type="ARBA" id="ARBA00004496"/>
    </source>
</evidence>
<dbReference type="GO" id="GO:0000160">
    <property type="term" value="P:phosphorelay signal transduction system"/>
    <property type="evidence" value="ECO:0007669"/>
    <property type="project" value="UniProtKB-KW"/>
</dbReference>
<dbReference type="PANTHER" id="PTHR42713">
    <property type="entry name" value="HISTIDINE KINASE-RELATED"/>
    <property type="match status" value="1"/>
</dbReference>
<evidence type="ECO:0000259" key="12">
    <source>
        <dbReference type="PROSITE" id="PS50110"/>
    </source>
</evidence>
<evidence type="ECO:0000256" key="7">
    <source>
        <dbReference type="ARBA" id="ARBA00023125"/>
    </source>
</evidence>
<dbReference type="Proteomes" id="UP000261111">
    <property type="component" value="Unassembled WGS sequence"/>
</dbReference>
<dbReference type="SMART" id="SM00342">
    <property type="entry name" value="HTH_ARAC"/>
    <property type="match status" value="1"/>
</dbReference>
<dbReference type="InterPro" id="IPR051552">
    <property type="entry name" value="HptR"/>
</dbReference>
<evidence type="ECO:0000256" key="10">
    <source>
        <dbReference type="PROSITE-ProRule" id="PRU00169"/>
    </source>
</evidence>
<name>A0A3E2X1B2_9FIRM</name>
<dbReference type="InterPro" id="IPR018062">
    <property type="entry name" value="HTH_AraC-typ_CS"/>
</dbReference>
<keyword evidence="4 10" id="KW-0597">Phosphoprotein</keyword>
<gene>
    <name evidence="13" type="ORF">DWX41_02490</name>
</gene>
<dbReference type="SUPFAM" id="SSF46689">
    <property type="entry name" value="Homeodomain-like"/>
    <property type="match status" value="1"/>
</dbReference>
<dbReference type="EMBL" id="QVIA01000002">
    <property type="protein sequence ID" value="RGC35077.1"/>
    <property type="molecule type" value="Genomic_DNA"/>
</dbReference>
<reference evidence="13 14" key="1">
    <citation type="submission" date="2018-08" db="EMBL/GenBank/DDBJ databases">
        <title>A genome reference for cultivated species of the human gut microbiota.</title>
        <authorList>
            <person name="Zou Y."/>
            <person name="Xue W."/>
            <person name="Luo G."/>
        </authorList>
    </citation>
    <scope>NUCLEOTIDE SEQUENCE [LARGE SCALE GENOMIC DNA]</scope>
    <source>
        <strain evidence="13 14">AF19-21</strain>
    </source>
</reference>
<accession>A0A3E2X1B2</accession>
<dbReference type="PANTHER" id="PTHR42713:SF3">
    <property type="entry name" value="TRANSCRIPTIONAL REGULATORY PROTEIN HPTR"/>
    <property type="match status" value="1"/>
</dbReference>
<evidence type="ECO:0000256" key="4">
    <source>
        <dbReference type="ARBA" id="ARBA00022553"/>
    </source>
</evidence>
<comment type="subcellular location">
    <subcellularLocation>
        <location evidence="1">Cytoplasm</location>
    </subcellularLocation>
</comment>
<evidence type="ECO:0000256" key="8">
    <source>
        <dbReference type="ARBA" id="ARBA00023163"/>
    </source>
</evidence>
<dbReference type="PROSITE" id="PS50110">
    <property type="entry name" value="RESPONSE_REGULATORY"/>
    <property type="match status" value="1"/>
</dbReference>
<keyword evidence="6" id="KW-0805">Transcription regulation</keyword>
<dbReference type="GO" id="GO:0003700">
    <property type="term" value="F:DNA-binding transcription factor activity"/>
    <property type="evidence" value="ECO:0007669"/>
    <property type="project" value="InterPro"/>
</dbReference>
<dbReference type="SUPFAM" id="SSF52172">
    <property type="entry name" value="CheY-like"/>
    <property type="match status" value="1"/>
</dbReference>
<dbReference type="CDD" id="cd17536">
    <property type="entry name" value="REC_YesN-like"/>
    <property type="match status" value="1"/>
</dbReference>
<dbReference type="GO" id="GO:0043565">
    <property type="term" value="F:sequence-specific DNA binding"/>
    <property type="evidence" value="ECO:0007669"/>
    <property type="project" value="InterPro"/>
</dbReference>
<keyword evidence="7 13" id="KW-0238">DNA-binding</keyword>
<keyword evidence="3" id="KW-0963">Cytoplasm</keyword>
<comment type="function">
    <text evidence="9">May play the central regulatory role in sporulation. It may be an element of the effector pathway responsible for the activation of sporulation genes in response to nutritional stress. Spo0A may act in concert with spo0H (a sigma factor) to control the expression of some genes that are critical to the sporulation process.</text>
</comment>
<dbReference type="GO" id="GO:0005737">
    <property type="term" value="C:cytoplasm"/>
    <property type="evidence" value="ECO:0007669"/>
    <property type="project" value="UniProtKB-SubCell"/>
</dbReference>
<evidence type="ECO:0000256" key="9">
    <source>
        <dbReference type="ARBA" id="ARBA00024867"/>
    </source>
</evidence>
<dbReference type="PROSITE" id="PS01124">
    <property type="entry name" value="HTH_ARAC_FAMILY_2"/>
    <property type="match status" value="1"/>
</dbReference>
<dbReference type="InterPro" id="IPR011006">
    <property type="entry name" value="CheY-like_superfamily"/>
</dbReference>
<evidence type="ECO:0000256" key="3">
    <source>
        <dbReference type="ARBA" id="ARBA00022490"/>
    </source>
</evidence>
<keyword evidence="8" id="KW-0804">Transcription</keyword>
<evidence type="ECO:0000313" key="13">
    <source>
        <dbReference type="EMBL" id="RGC35077.1"/>
    </source>
</evidence>
<feature type="domain" description="HTH araC/xylS-type" evidence="11">
    <location>
        <begin position="413"/>
        <end position="511"/>
    </location>
</feature>
<dbReference type="InterPro" id="IPR009057">
    <property type="entry name" value="Homeodomain-like_sf"/>
</dbReference>
<proteinExistence type="predicted"/>
<sequence length="511" mass="59562">MYKVIIVDDESIIQQGVKTLIDWNELNCTISKTCKNGREALEFIQGNDVDFVITDIKMPVMDGLELAKKITDLYEGIKVVILTAYSEFELIQRSIRKGASDFIIKNDFIEELPQTMKRLIEQKEEENKSRKEKEEKDSYLKEMLLRMLIKGNNCAPQLEKELESLKREEKNYCVCSLIAIYNEKKYSKDNILMMIKNLFKALDIEEEYYFIEIQEKEIAIVFCGNNKKEVTKEGILSICNQTLRMAEEFMRMIIKIGVSDVVYALDLLSLAWGQAMTARNQAWTGENEVIGYISEINSIEINCKKRFHEMWTCLIEGNLPYAIQLLKATAEQLSQIQYPIDKLKISVFNFISIAYRHLNSNYYDEDTEENEQQTFLAIERATTAYQVYDGVEKMMIYVDNVMKSKHEKHYLVKLIDKYIAENYKNSFTIAEMANDLEVSSGYISRIYKQKTGKTIIETINRYRVEKAKTFLKDTTMKIYEVAEAVGIEDPAYFTTVFIKYTGINPSEFRSR</sequence>
<dbReference type="AlphaFoldDB" id="A0A3E2X1B2"/>
<dbReference type="GeneID" id="93335719"/>
<dbReference type="InterPro" id="IPR018060">
    <property type="entry name" value="HTH_AraC"/>
</dbReference>
<comment type="caution">
    <text evidence="13">The sequence shown here is derived from an EMBL/GenBank/DDBJ whole genome shotgun (WGS) entry which is preliminary data.</text>
</comment>
<dbReference type="Pfam" id="PF00072">
    <property type="entry name" value="Response_reg"/>
    <property type="match status" value="1"/>
</dbReference>
<keyword evidence="5" id="KW-0902">Two-component regulatory system</keyword>
<dbReference type="RefSeq" id="WP_025656047.1">
    <property type="nucleotide sequence ID" value="NZ_QVIA01000002.1"/>
</dbReference>
<dbReference type="Gene3D" id="1.10.10.60">
    <property type="entry name" value="Homeodomain-like"/>
    <property type="match status" value="2"/>
</dbReference>
<dbReference type="InterPro" id="IPR001789">
    <property type="entry name" value="Sig_transdc_resp-reg_receiver"/>
</dbReference>
<evidence type="ECO:0000256" key="5">
    <source>
        <dbReference type="ARBA" id="ARBA00023012"/>
    </source>
</evidence>
<protein>
    <recommendedName>
        <fullName evidence="2">Stage 0 sporulation protein A homolog</fullName>
    </recommendedName>
</protein>
<organism evidence="13 14">
    <name type="scientific">Hungatella hathewayi</name>
    <dbReference type="NCBI Taxonomy" id="154046"/>
    <lineage>
        <taxon>Bacteria</taxon>
        <taxon>Bacillati</taxon>
        <taxon>Bacillota</taxon>
        <taxon>Clostridia</taxon>
        <taxon>Lachnospirales</taxon>
        <taxon>Lachnospiraceae</taxon>
        <taxon>Hungatella</taxon>
    </lineage>
</organism>
<feature type="domain" description="Response regulatory" evidence="12">
    <location>
        <begin position="3"/>
        <end position="120"/>
    </location>
</feature>
<evidence type="ECO:0000313" key="14">
    <source>
        <dbReference type="Proteomes" id="UP000261111"/>
    </source>
</evidence>
<dbReference type="Pfam" id="PF12833">
    <property type="entry name" value="HTH_18"/>
    <property type="match status" value="1"/>
</dbReference>
<dbReference type="SMART" id="SM00448">
    <property type="entry name" value="REC"/>
    <property type="match status" value="1"/>
</dbReference>
<evidence type="ECO:0000256" key="6">
    <source>
        <dbReference type="ARBA" id="ARBA00023015"/>
    </source>
</evidence>
<dbReference type="PROSITE" id="PS00041">
    <property type="entry name" value="HTH_ARAC_FAMILY_1"/>
    <property type="match status" value="1"/>
</dbReference>
<evidence type="ECO:0000259" key="11">
    <source>
        <dbReference type="PROSITE" id="PS01124"/>
    </source>
</evidence>
<dbReference type="Gene3D" id="3.40.50.2300">
    <property type="match status" value="1"/>
</dbReference>
<evidence type="ECO:0000256" key="2">
    <source>
        <dbReference type="ARBA" id="ARBA00018672"/>
    </source>
</evidence>
<feature type="modified residue" description="4-aspartylphosphate" evidence="10">
    <location>
        <position position="55"/>
    </location>
</feature>